<evidence type="ECO:0000313" key="1">
    <source>
        <dbReference type="EMBL" id="KAJ3805192.1"/>
    </source>
</evidence>
<organism evidence="1 2">
    <name type="scientific">Lentinula aff. lateritia</name>
    <dbReference type="NCBI Taxonomy" id="2804960"/>
    <lineage>
        <taxon>Eukaryota</taxon>
        <taxon>Fungi</taxon>
        <taxon>Dikarya</taxon>
        <taxon>Basidiomycota</taxon>
        <taxon>Agaricomycotina</taxon>
        <taxon>Agaricomycetes</taxon>
        <taxon>Agaricomycetidae</taxon>
        <taxon>Agaricales</taxon>
        <taxon>Marasmiineae</taxon>
        <taxon>Omphalotaceae</taxon>
        <taxon>Lentinula</taxon>
    </lineage>
</organism>
<keyword evidence="2" id="KW-1185">Reference proteome</keyword>
<dbReference type="Proteomes" id="UP001163835">
    <property type="component" value="Unassembled WGS sequence"/>
</dbReference>
<accession>A0ACC1TKQ4</accession>
<dbReference type="EMBL" id="MU795658">
    <property type="protein sequence ID" value="KAJ3805192.1"/>
    <property type="molecule type" value="Genomic_DNA"/>
</dbReference>
<feature type="non-terminal residue" evidence="1">
    <location>
        <position position="1"/>
    </location>
</feature>
<protein>
    <submittedName>
        <fullName evidence="1">Uncharacterized protein</fullName>
    </submittedName>
</protein>
<name>A0ACC1TKQ4_9AGAR</name>
<comment type="caution">
    <text evidence="1">The sequence shown here is derived from an EMBL/GenBank/DDBJ whole genome shotgun (WGS) entry which is preliminary data.</text>
</comment>
<proteinExistence type="predicted"/>
<sequence>LSLLHADFNLSDTNGLDCCIAAAADLMFYSQLRTGEVLPTNSFIAQYDFKAMPRVSDLSKANNAGSKKLSLPKTKTSQIRGNKVMVPVQ</sequence>
<gene>
    <name evidence="1" type="ORF">F5876DRAFT_52241</name>
</gene>
<evidence type="ECO:0000313" key="2">
    <source>
        <dbReference type="Proteomes" id="UP001163835"/>
    </source>
</evidence>
<reference evidence="1" key="1">
    <citation type="submission" date="2022-09" db="EMBL/GenBank/DDBJ databases">
        <title>A Global Phylogenomic Analysis of the Shiitake Genus Lentinula.</title>
        <authorList>
            <consortium name="DOE Joint Genome Institute"/>
            <person name="Sierra-Patev S."/>
            <person name="Min B."/>
            <person name="Naranjo-Ortiz M."/>
            <person name="Looney B."/>
            <person name="Konkel Z."/>
            <person name="Slot J.C."/>
            <person name="Sakamoto Y."/>
            <person name="Steenwyk J.L."/>
            <person name="Rokas A."/>
            <person name="Carro J."/>
            <person name="Camarero S."/>
            <person name="Ferreira P."/>
            <person name="Molpeceres G."/>
            <person name="Ruiz-Duenas F.J."/>
            <person name="Serrano A."/>
            <person name="Henrissat B."/>
            <person name="Drula E."/>
            <person name="Hughes K.W."/>
            <person name="Mata J.L."/>
            <person name="Ishikawa N.K."/>
            <person name="Vargas-Isla R."/>
            <person name="Ushijima S."/>
            <person name="Smith C.A."/>
            <person name="Ahrendt S."/>
            <person name="Andreopoulos W."/>
            <person name="He G."/>
            <person name="Labutti K."/>
            <person name="Lipzen A."/>
            <person name="Ng V."/>
            <person name="Riley R."/>
            <person name="Sandor L."/>
            <person name="Barry K."/>
            <person name="Martinez A.T."/>
            <person name="Xiao Y."/>
            <person name="Gibbons J.G."/>
            <person name="Terashima K."/>
            <person name="Grigoriev I.V."/>
            <person name="Hibbett D.S."/>
        </authorList>
    </citation>
    <scope>NUCLEOTIDE SEQUENCE</scope>
    <source>
        <strain evidence="1">TMI1499</strain>
    </source>
</reference>